<dbReference type="RefSeq" id="WP_047242037.1">
    <property type="nucleotide sequence ID" value="NZ_CP010063.1"/>
</dbReference>
<accession>A0A0H2Q2X9</accession>
<dbReference type="PROSITE" id="PS50975">
    <property type="entry name" value="ATP_GRASP"/>
    <property type="match status" value="1"/>
</dbReference>
<proteinExistence type="predicted"/>
<evidence type="ECO:0000313" key="1">
    <source>
        <dbReference type="EMBL" id="NME49068.1"/>
    </source>
</evidence>
<sequence>MQKNNFIPILLGTDMNVYGMARAFNEEYGIKPIAIGEHQLAPTRFTKIADIHLFEGFDKDPVFSEKLIELAKSTFNQADIKYLLIPCGDGYAELLSQNKEKLAPYYTFIANDYELFKVLINKVTFYETCEKYGLPYPKTFILTPAHLENGQFKQSLPFDFPVALKPANSVEWLSIDFEGRKKAFIIDNREEFEIIVERIYQAGYTSEMIVQDFIPGDDSNMRVLNVYVDHDHNVRMMCLGHPLLEDPAPGSVGNYTVILPDENEQIYHDVAQFLKRINYVGFANFDMKYDSRDGIFKLFEINLRQGRSSFFVTLNGLNLAKFITEDLIFNKPFEKTIYGRAHGDHAKLWLNVPLSIFKKYAKDGPDKQRGLDLLAQGKYGSTLFYKKDRSLRHYLLMKYVYKKYEEDYEKYFKVKEG</sequence>
<keyword evidence="1" id="KW-0436">Ligase</keyword>
<organism evidence="1 2">
    <name type="scientific">Enterococcus cecorum</name>
    <dbReference type="NCBI Taxonomy" id="44008"/>
    <lineage>
        <taxon>Bacteria</taxon>
        <taxon>Bacillati</taxon>
        <taxon>Bacillota</taxon>
        <taxon>Bacilli</taxon>
        <taxon>Lactobacillales</taxon>
        <taxon>Enterococcaceae</taxon>
        <taxon>Enterococcus</taxon>
    </lineage>
</organism>
<dbReference type="EMBL" id="JABAFV010000002">
    <property type="protein sequence ID" value="NME49068.1"/>
    <property type="molecule type" value="Genomic_DNA"/>
</dbReference>
<dbReference type="AlphaFoldDB" id="A0A0H2Q2X9"/>
<dbReference type="InterPro" id="IPR011761">
    <property type="entry name" value="ATP-grasp"/>
</dbReference>
<evidence type="ECO:0000313" key="2">
    <source>
        <dbReference type="Proteomes" id="UP000588071"/>
    </source>
</evidence>
<dbReference type="SUPFAM" id="SSF56059">
    <property type="entry name" value="Glutathione synthetase ATP-binding domain-like"/>
    <property type="match status" value="1"/>
</dbReference>
<dbReference type="GO" id="GO:0005524">
    <property type="term" value="F:ATP binding"/>
    <property type="evidence" value="ECO:0007669"/>
    <property type="project" value="UniProtKB-UniRule"/>
</dbReference>
<protein>
    <submittedName>
        <fullName evidence="1">Carboxylate--amine ligase</fullName>
    </submittedName>
</protein>
<reference evidence="1 2" key="1">
    <citation type="submission" date="2020-04" db="EMBL/GenBank/DDBJ databases">
        <authorList>
            <person name="Hitch T.C.A."/>
            <person name="Wylensek D."/>
            <person name="Clavel T."/>
        </authorList>
    </citation>
    <scope>NUCLEOTIDE SEQUENCE [LARGE SCALE GENOMIC DNA]</scope>
    <source>
        <strain evidence="1 2">WCA-380-WT-3C</strain>
    </source>
</reference>
<comment type="caution">
    <text evidence="1">The sequence shown here is derived from an EMBL/GenBank/DDBJ whole genome shotgun (WGS) entry which is preliminary data.</text>
</comment>
<dbReference type="GO" id="GO:0046872">
    <property type="term" value="F:metal ion binding"/>
    <property type="evidence" value="ECO:0007669"/>
    <property type="project" value="InterPro"/>
</dbReference>
<gene>
    <name evidence="1" type="ORF">HF857_02130</name>
</gene>
<name>A0A0H2Q2X9_9ENTE</name>
<dbReference type="Gene3D" id="3.30.470.20">
    <property type="entry name" value="ATP-grasp fold, B domain"/>
    <property type="match status" value="1"/>
</dbReference>
<dbReference type="GO" id="GO:0016874">
    <property type="term" value="F:ligase activity"/>
    <property type="evidence" value="ECO:0007669"/>
    <property type="project" value="UniProtKB-KW"/>
</dbReference>
<dbReference type="Proteomes" id="UP000588071">
    <property type="component" value="Unassembled WGS sequence"/>
</dbReference>